<keyword evidence="7" id="KW-0735">Signal-anchor</keyword>
<keyword evidence="6" id="KW-0812">Transmembrane</keyword>
<feature type="compositionally biased region" description="Acidic residues" evidence="14">
    <location>
        <begin position="665"/>
        <end position="677"/>
    </location>
</feature>
<gene>
    <name evidence="16" type="primary">LOC107416285</name>
</gene>
<sequence>MSMKGEGKMVLSKMKWIGLVGLVLSVVSLFVHFLLARFTDEGIADYQSTITIFSRRSFAEDLSRTSPLYRRLWGPVRRLEYLHPDANPRIYYPDPVRQTNGFIFVRIQGGFHEIRNSISDVVVVARFLNATLVIPEIQSTTSSKGISSQFKSFAYLYNEDQFMAALEKDVKVIKTLPKDLKGQRRKKNIPVFKVPYSASPYYYQHHVLPVLKRHLVVELVVSDGGCLQAILPPDLEEYQRLRCRVAFHALRFRQEIQELATKILHRLRDPEQPFIAFDPGMTRDALAYHGCAELFQDVHTELIQHKRAWMIKRGIVKGKLSVNTAAQRLKGSCPLMPEEVGILLRVYGYSWDTIIYVSGGEVFGGQRTLIPLRAMFENVVDRTSLSTPWELSRLYGCEANLVDSHQIAPPTIEKEMKLEAWKTAGPRPRPLPPPPARPKSYNIEGWWGWVAESDNEPESTVMELRTNAHKLLWEAIDYIICIEADVFIPGFDRDGKGHPNFASLVMGHRLYQSAASKTYRPDRKEVAKLLGEIREHLYQANNTLLTSIRRHLRKTLVDGLIEASTKSKPLSFISHPLPECSCMRRGSAETSAHASSSNHSQLLDALKVVHRCPVWMDNDLISQSKEKENEEDFDEDDSASGLFFQRNGGTDEGGSVESNNKEEAPLEDQEELEGGER</sequence>
<comment type="pathway">
    <text evidence="2">Glycan metabolism.</text>
</comment>
<evidence type="ECO:0000256" key="6">
    <source>
        <dbReference type="ARBA" id="ARBA00022692"/>
    </source>
</evidence>
<evidence type="ECO:0000256" key="11">
    <source>
        <dbReference type="ARBA" id="ARBA00023253"/>
    </source>
</evidence>
<dbReference type="PANTHER" id="PTHR31741:SF46">
    <property type="entry name" value="O-FUCOSYLTRANSFERASE 27"/>
    <property type="match status" value="1"/>
</dbReference>
<reference evidence="16" key="1">
    <citation type="submission" date="2025-08" db="UniProtKB">
        <authorList>
            <consortium name="RefSeq"/>
        </authorList>
    </citation>
    <scope>IDENTIFICATION</scope>
    <source>
        <tissue evidence="16">Seedling</tissue>
    </source>
</reference>
<accession>A0A6P3ZJV3</accession>
<dbReference type="GO" id="GO:0006004">
    <property type="term" value="P:fucose metabolic process"/>
    <property type="evidence" value="ECO:0007669"/>
    <property type="project" value="UniProtKB-KW"/>
</dbReference>
<dbReference type="Proteomes" id="UP001652623">
    <property type="component" value="Chromosome 4"/>
</dbReference>
<dbReference type="GO" id="GO:0005768">
    <property type="term" value="C:endosome"/>
    <property type="evidence" value="ECO:0007669"/>
    <property type="project" value="TreeGrafter"/>
</dbReference>
<name>A0A6P3ZJV3_ZIZJJ</name>
<evidence type="ECO:0000256" key="13">
    <source>
        <dbReference type="ARBA" id="ARBA00030350"/>
    </source>
</evidence>
<keyword evidence="4" id="KW-0328">Glycosyltransferase</keyword>
<evidence type="ECO:0000256" key="12">
    <source>
        <dbReference type="ARBA" id="ARBA00023277"/>
    </source>
</evidence>
<comment type="subcellular location">
    <subcellularLocation>
        <location evidence="1">Membrane</location>
        <topology evidence="1">Single-pass type II membrane protein</topology>
    </subcellularLocation>
</comment>
<keyword evidence="12" id="KW-0119">Carbohydrate metabolism</keyword>
<evidence type="ECO:0000256" key="5">
    <source>
        <dbReference type="ARBA" id="ARBA00022679"/>
    </source>
</evidence>
<dbReference type="InterPro" id="IPR019378">
    <property type="entry name" value="GDP-Fuc_O-FucTrfase"/>
</dbReference>
<dbReference type="GO" id="GO:0005802">
    <property type="term" value="C:trans-Golgi network"/>
    <property type="evidence" value="ECO:0007669"/>
    <property type="project" value="TreeGrafter"/>
</dbReference>
<evidence type="ECO:0000256" key="14">
    <source>
        <dbReference type="SAM" id="MobiDB-lite"/>
    </source>
</evidence>
<comment type="similarity">
    <text evidence="3">Belongs to the glycosyltransferase GT106 family.</text>
</comment>
<protein>
    <recommendedName>
        <fullName evidence="13">O-fucosyltransferase family protein</fullName>
    </recommendedName>
</protein>
<dbReference type="GeneID" id="107416285"/>
<dbReference type="RefSeq" id="XP_015880254.1">
    <property type="nucleotide sequence ID" value="XM_016024768.4"/>
</dbReference>
<evidence type="ECO:0000256" key="2">
    <source>
        <dbReference type="ARBA" id="ARBA00004881"/>
    </source>
</evidence>
<organism evidence="15 16">
    <name type="scientific">Ziziphus jujuba</name>
    <name type="common">Chinese jujube</name>
    <name type="synonym">Ziziphus sativa</name>
    <dbReference type="NCBI Taxonomy" id="326968"/>
    <lineage>
        <taxon>Eukaryota</taxon>
        <taxon>Viridiplantae</taxon>
        <taxon>Streptophyta</taxon>
        <taxon>Embryophyta</taxon>
        <taxon>Tracheophyta</taxon>
        <taxon>Spermatophyta</taxon>
        <taxon>Magnoliopsida</taxon>
        <taxon>eudicotyledons</taxon>
        <taxon>Gunneridae</taxon>
        <taxon>Pentapetalae</taxon>
        <taxon>rosids</taxon>
        <taxon>fabids</taxon>
        <taxon>Rosales</taxon>
        <taxon>Rhamnaceae</taxon>
        <taxon>Paliureae</taxon>
        <taxon>Ziziphus</taxon>
    </lineage>
</organism>
<evidence type="ECO:0000256" key="3">
    <source>
        <dbReference type="ARBA" id="ARBA00007737"/>
    </source>
</evidence>
<dbReference type="GO" id="GO:0016020">
    <property type="term" value="C:membrane"/>
    <property type="evidence" value="ECO:0007669"/>
    <property type="project" value="UniProtKB-SubCell"/>
</dbReference>
<evidence type="ECO:0000256" key="4">
    <source>
        <dbReference type="ARBA" id="ARBA00022676"/>
    </source>
</evidence>
<dbReference type="FunCoup" id="A0A6P3ZJV3">
    <property type="interactions" value="1733"/>
</dbReference>
<evidence type="ECO:0000256" key="10">
    <source>
        <dbReference type="ARBA" id="ARBA00023180"/>
    </source>
</evidence>
<keyword evidence="9" id="KW-0472">Membrane</keyword>
<evidence type="ECO:0000313" key="16">
    <source>
        <dbReference type="RefSeq" id="XP_015880254.1"/>
    </source>
</evidence>
<keyword evidence="10" id="KW-0325">Glycoprotein</keyword>
<dbReference type="Pfam" id="PF10250">
    <property type="entry name" value="O-FucT"/>
    <property type="match status" value="1"/>
</dbReference>
<keyword evidence="15" id="KW-1185">Reference proteome</keyword>
<keyword evidence="5" id="KW-0808">Transferase</keyword>
<dbReference type="InParanoid" id="A0A6P3ZJV3"/>
<evidence type="ECO:0000256" key="9">
    <source>
        <dbReference type="ARBA" id="ARBA00023136"/>
    </source>
</evidence>
<dbReference type="AlphaFoldDB" id="A0A6P3ZJV3"/>
<evidence type="ECO:0000313" key="15">
    <source>
        <dbReference type="Proteomes" id="UP001652623"/>
    </source>
</evidence>
<keyword evidence="11" id="KW-0294">Fucose metabolism</keyword>
<keyword evidence="8" id="KW-1133">Transmembrane helix</keyword>
<dbReference type="SMR" id="A0A6P3ZJV3"/>
<evidence type="ECO:0000256" key="8">
    <source>
        <dbReference type="ARBA" id="ARBA00022989"/>
    </source>
</evidence>
<feature type="compositionally biased region" description="Acidic residues" evidence="14">
    <location>
        <begin position="629"/>
        <end position="638"/>
    </location>
</feature>
<proteinExistence type="inferred from homology"/>
<dbReference type="PANTHER" id="PTHR31741">
    <property type="entry name" value="OS02G0726500 PROTEIN-RELATED"/>
    <property type="match status" value="1"/>
</dbReference>
<evidence type="ECO:0000256" key="1">
    <source>
        <dbReference type="ARBA" id="ARBA00004606"/>
    </source>
</evidence>
<feature type="region of interest" description="Disordered" evidence="14">
    <location>
        <begin position="625"/>
        <end position="677"/>
    </location>
</feature>
<dbReference type="GO" id="GO:0016757">
    <property type="term" value="F:glycosyltransferase activity"/>
    <property type="evidence" value="ECO:0007669"/>
    <property type="project" value="UniProtKB-KW"/>
</dbReference>
<evidence type="ECO:0000256" key="7">
    <source>
        <dbReference type="ARBA" id="ARBA00022968"/>
    </source>
</evidence>
<dbReference type="KEGG" id="zju:107416285"/>